<sequence length="174" mass="19751">MKVHYLLLTTALLAAYGSNRPANEPDGSQSAVKSGEKIIVFPVEPHQWRKDPDCYVSQAAFDLNNEVYPEPQALRWRKQRKFSGYLFTNFEGASFVSANRGNDPHNLGLDHYQTSIHYNGSDIPFAPEPRVYWISFTGREALCNSQRPDEAHFDLPSSPNLVIIDQIAEQIRMP</sequence>
<dbReference type="RefSeq" id="WP_379487363.1">
    <property type="nucleotide sequence ID" value="NZ_JBHLWK010000012.1"/>
</dbReference>
<evidence type="ECO:0000313" key="2">
    <source>
        <dbReference type="Proteomes" id="UP001589798"/>
    </source>
</evidence>
<reference evidence="1 2" key="1">
    <citation type="submission" date="2024-09" db="EMBL/GenBank/DDBJ databases">
        <authorList>
            <person name="Sun Q."/>
            <person name="Mori K."/>
        </authorList>
    </citation>
    <scope>NUCLEOTIDE SEQUENCE [LARGE SCALE GENOMIC DNA]</scope>
    <source>
        <strain evidence="1 2">CCM 7706</strain>
    </source>
</reference>
<name>A0ABV6CX18_9SPHN</name>
<comment type="caution">
    <text evidence="1">The sequence shown here is derived from an EMBL/GenBank/DDBJ whole genome shotgun (WGS) entry which is preliminary data.</text>
</comment>
<gene>
    <name evidence="1" type="ORF">ACFFJC_10005</name>
</gene>
<dbReference type="Proteomes" id="UP001589798">
    <property type="component" value="Unassembled WGS sequence"/>
</dbReference>
<protein>
    <submittedName>
        <fullName evidence="1">Uncharacterized protein</fullName>
    </submittedName>
</protein>
<organism evidence="1 2">
    <name type="scientific">Novosphingobium soli</name>
    <dbReference type="NCBI Taxonomy" id="574956"/>
    <lineage>
        <taxon>Bacteria</taxon>
        <taxon>Pseudomonadati</taxon>
        <taxon>Pseudomonadota</taxon>
        <taxon>Alphaproteobacteria</taxon>
        <taxon>Sphingomonadales</taxon>
        <taxon>Sphingomonadaceae</taxon>
        <taxon>Novosphingobium</taxon>
    </lineage>
</organism>
<proteinExistence type="predicted"/>
<keyword evidence="2" id="KW-1185">Reference proteome</keyword>
<evidence type="ECO:0000313" key="1">
    <source>
        <dbReference type="EMBL" id="MFC0204605.1"/>
    </source>
</evidence>
<dbReference type="EMBL" id="JBHLWK010000012">
    <property type="protein sequence ID" value="MFC0204605.1"/>
    <property type="molecule type" value="Genomic_DNA"/>
</dbReference>
<accession>A0ABV6CX18</accession>